<name>A0A1P8UA61_9MICO</name>
<feature type="chain" id="PRO_5038994573" evidence="1">
    <location>
        <begin position="25"/>
        <end position="567"/>
    </location>
</feature>
<evidence type="ECO:0000259" key="4">
    <source>
        <dbReference type="Pfam" id="PF25976"/>
    </source>
</evidence>
<dbReference type="InterPro" id="IPR018910">
    <property type="entry name" value="LpqB_C"/>
</dbReference>
<reference evidence="5 6" key="1">
    <citation type="submission" date="2016-12" db="EMBL/GenBank/DDBJ databases">
        <title>Complete genome sequence of Microbacterium aurum KACC 15219.</title>
        <authorList>
            <person name="Jung Y."/>
            <person name="Shin J.-H."/>
            <person name="Lee Y.-J."/>
            <person name="Yi H."/>
            <person name="Bahn Y.-S."/>
            <person name="Kim J.F."/>
            <person name="Lee D.-W."/>
        </authorList>
    </citation>
    <scope>NUCLEOTIDE SEQUENCE [LARGE SCALE GENOMIC DNA]</scope>
    <source>
        <strain evidence="5 6">KACC 15219</strain>
    </source>
</reference>
<dbReference type="Pfam" id="PF10646">
    <property type="entry name" value="Germane"/>
    <property type="match status" value="1"/>
</dbReference>
<keyword evidence="6" id="KW-1185">Reference proteome</keyword>
<dbReference type="STRING" id="36805.BOH66_12715"/>
<evidence type="ECO:0000256" key="1">
    <source>
        <dbReference type="SAM" id="SignalP"/>
    </source>
</evidence>
<protein>
    <submittedName>
        <fullName evidence="5">Uncharacterized protein</fullName>
    </submittedName>
</protein>
<dbReference type="Proteomes" id="UP000187185">
    <property type="component" value="Chromosome"/>
</dbReference>
<feature type="domain" description="Lipoprotein LpqB N-terminal" evidence="4">
    <location>
        <begin position="53"/>
        <end position="173"/>
    </location>
</feature>
<organism evidence="5 6">
    <name type="scientific">Microbacterium aurum</name>
    <dbReference type="NCBI Taxonomy" id="36805"/>
    <lineage>
        <taxon>Bacteria</taxon>
        <taxon>Bacillati</taxon>
        <taxon>Actinomycetota</taxon>
        <taxon>Actinomycetes</taxon>
        <taxon>Micrococcales</taxon>
        <taxon>Microbacteriaceae</taxon>
        <taxon>Microbacterium</taxon>
    </lineage>
</organism>
<dbReference type="AlphaFoldDB" id="A0A1P8UA61"/>
<dbReference type="InterPro" id="IPR019606">
    <property type="entry name" value="GerMN"/>
</dbReference>
<gene>
    <name evidence="5" type="ORF">BOH66_12715</name>
</gene>
<feature type="domain" description="Lipoprotein LpqB C-terminal" evidence="3">
    <location>
        <begin position="326"/>
        <end position="555"/>
    </location>
</feature>
<evidence type="ECO:0000313" key="6">
    <source>
        <dbReference type="Proteomes" id="UP000187185"/>
    </source>
</evidence>
<feature type="domain" description="GerMN" evidence="2">
    <location>
        <begin position="183"/>
        <end position="287"/>
    </location>
</feature>
<evidence type="ECO:0000259" key="2">
    <source>
        <dbReference type="Pfam" id="PF10646"/>
    </source>
</evidence>
<dbReference type="EMBL" id="CP018762">
    <property type="protein sequence ID" value="APZ35009.1"/>
    <property type="molecule type" value="Genomic_DNA"/>
</dbReference>
<accession>A0A1P8UA61</accession>
<dbReference type="Pfam" id="PF25976">
    <property type="entry name" value="LpqB_N"/>
    <property type="match status" value="1"/>
</dbReference>
<keyword evidence="1" id="KW-0732">Signal</keyword>
<evidence type="ECO:0000313" key="5">
    <source>
        <dbReference type="EMBL" id="APZ35009.1"/>
    </source>
</evidence>
<proteinExistence type="predicted"/>
<feature type="signal peptide" evidence="1">
    <location>
        <begin position="1"/>
        <end position="24"/>
    </location>
</feature>
<evidence type="ECO:0000259" key="3">
    <source>
        <dbReference type="Pfam" id="PF10647"/>
    </source>
</evidence>
<dbReference type="KEGG" id="maur:BOH66_12715"/>
<dbReference type="Pfam" id="PF10647">
    <property type="entry name" value="Gmad1"/>
    <property type="match status" value="1"/>
</dbReference>
<sequence length="567" mass="58794">MMRLRALAAAAATALAAAVLTACAGLPTSGPVNAGVVISDDGASGDVVFIPKGPVDDATPQQVVEGFIAAGSGPGPGANWATAREFLAPEFRDQWKPSGVTVYSPGQRRIEEISESQFQLTVTPIATVDAAGELLTADSSEIPLDFTLAQQDDGQWRITQAPNGIVLDETRFKTVFKMYSLMYFDSTWTYLVPDDRWFPRVNAATSIAQALVNGSPSPWLEGAVSTAFTDDARLALAAVPVDADNVARVSLEEGARGLDQTVLNRMQTQLTRSLATAGIQGVDMVVDAQTLPAETVPWRPTTVDSRPLVRTADAFGFASGSSAGSGTSIEPIAGLSEAMLTVDATDIEVNADRTTAAVRDAAGAVLMVGADDAIATLDRRTGLVAPSIDPFGFVWSVPAASPTAVFAYSETGAQSAIAGAWPGAVQIVAQRVSRDGTRIAAVVRDGSRYALWVAGILRDRDHAPTALGAPKVLATLAGAPTALAWLDAGTLAVLESDDAEAVLYTHEIGAFGEASRGPAGATTVAGGLPSGVRVRAADGELYAQRGANWQHLASGIEVLAVQQGSPR</sequence>
<dbReference type="RefSeq" id="WP_076691394.1">
    <property type="nucleotide sequence ID" value="NZ_CP018762.1"/>
</dbReference>
<dbReference type="PROSITE" id="PS51257">
    <property type="entry name" value="PROKAR_LIPOPROTEIN"/>
    <property type="match status" value="1"/>
</dbReference>
<dbReference type="InterPro" id="IPR059026">
    <property type="entry name" value="LpqB_N"/>
</dbReference>